<evidence type="ECO:0000313" key="1">
    <source>
        <dbReference type="EMBL" id="KAF2229556.1"/>
    </source>
</evidence>
<organism evidence="1 2">
    <name type="scientific">Viridothelium virens</name>
    <name type="common">Speckled blister lichen</name>
    <name type="synonym">Trypethelium virens</name>
    <dbReference type="NCBI Taxonomy" id="1048519"/>
    <lineage>
        <taxon>Eukaryota</taxon>
        <taxon>Fungi</taxon>
        <taxon>Dikarya</taxon>
        <taxon>Ascomycota</taxon>
        <taxon>Pezizomycotina</taxon>
        <taxon>Dothideomycetes</taxon>
        <taxon>Dothideomycetes incertae sedis</taxon>
        <taxon>Trypetheliales</taxon>
        <taxon>Trypetheliaceae</taxon>
        <taxon>Viridothelium</taxon>
    </lineage>
</organism>
<dbReference type="EMBL" id="ML991860">
    <property type="protein sequence ID" value="KAF2229556.1"/>
    <property type="molecule type" value="Genomic_DNA"/>
</dbReference>
<reference evidence="1" key="1">
    <citation type="journal article" date="2020" name="Stud. Mycol.">
        <title>101 Dothideomycetes genomes: a test case for predicting lifestyles and emergence of pathogens.</title>
        <authorList>
            <person name="Haridas S."/>
            <person name="Albert R."/>
            <person name="Binder M."/>
            <person name="Bloem J."/>
            <person name="Labutti K."/>
            <person name="Salamov A."/>
            <person name="Andreopoulos B."/>
            <person name="Baker S."/>
            <person name="Barry K."/>
            <person name="Bills G."/>
            <person name="Bluhm B."/>
            <person name="Cannon C."/>
            <person name="Castanera R."/>
            <person name="Culley D."/>
            <person name="Daum C."/>
            <person name="Ezra D."/>
            <person name="Gonzalez J."/>
            <person name="Henrissat B."/>
            <person name="Kuo A."/>
            <person name="Liang C."/>
            <person name="Lipzen A."/>
            <person name="Lutzoni F."/>
            <person name="Magnuson J."/>
            <person name="Mondo S."/>
            <person name="Nolan M."/>
            <person name="Ohm R."/>
            <person name="Pangilinan J."/>
            <person name="Park H.-J."/>
            <person name="Ramirez L."/>
            <person name="Alfaro M."/>
            <person name="Sun H."/>
            <person name="Tritt A."/>
            <person name="Yoshinaga Y."/>
            <person name="Zwiers L.-H."/>
            <person name="Turgeon B."/>
            <person name="Goodwin S."/>
            <person name="Spatafora J."/>
            <person name="Crous P."/>
            <person name="Grigoriev I."/>
        </authorList>
    </citation>
    <scope>NUCLEOTIDE SEQUENCE</scope>
    <source>
        <strain evidence="1">Tuck. ex Michener</strain>
    </source>
</reference>
<accession>A0A6A6GUS9</accession>
<protein>
    <submittedName>
        <fullName evidence="1">Uncharacterized protein</fullName>
    </submittedName>
</protein>
<evidence type="ECO:0000313" key="2">
    <source>
        <dbReference type="Proteomes" id="UP000800092"/>
    </source>
</evidence>
<sequence>MELVLLFRQTLMKKKNAPRDLTSYETLEKLRCMLMGVKEGTSHADSHPDPKKICEHGEYMDIELAEWAETWGRVKYSDDVEERKTHLRKLLCYGLGDDSSKDYRGQMNWFSFCRGQWVGAYFSWHCRTCGECNNWEGWHCGDCNQCTHCDDIPCEGCGGVSFAWCRMPKLGDILRPRPRIKP</sequence>
<dbReference type="AlphaFoldDB" id="A0A6A6GUS9"/>
<dbReference type="OrthoDB" id="10012048at2759"/>
<name>A0A6A6GUS9_VIRVR</name>
<keyword evidence="2" id="KW-1185">Reference proteome</keyword>
<dbReference type="Proteomes" id="UP000800092">
    <property type="component" value="Unassembled WGS sequence"/>
</dbReference>
<gene>
    <name evidence="1" type="ORF">EV356DRAFT_384949</name>
</gene>
<proteinExistence type="predicted"/>